<evidence type="ECO:0000313" key="7">
    <source>
        <dbReference type="EMBL" id="SPO20198.1"/>
    </source>
</evidence>
<feature type="compositionally biased region" description="Gly residues" evidence="5">
    <location>
        <begin position="362"/>
        <end position="379"/>
    </location>
</feature>
<protein>
    <recommendedName>
        <fullName evidence="6">RING-type domain-containing protein</fullName>
    </recommendedName>
</protein>
<accession>A0A5C3DPS6</accession>
<dbReference type="EMBL" id="OOIN01000001">
    <property type="protein sequence ID" value="SPO20198.1"/>
    <property type="molecule type" value="Genomic_DNA"/>
</dbReference>
<evidence type="ECO:0000259" key="6">
    <source>
        <dbReference type="PROSITE" id="PS50089"/>
    </source>
</evidence>
<dbReference type="GO" id="GO:0016567">
    <property type="term" value="P:protein ubiquitination"/>
    <property type="evidence" value="ECO:0007669"/>
    <property type="project" value="UniProtKB-UniPathway"/>
</dbReference>
<organism evidence="7 8">
    <name type="scientific">Ustilago trichophora</name>
    <dbReference type="NCBI Taxonomy" id="86804"/>
    <lineage>
        <taxon>Eukaryota</taxon>
        <taxon>Fungi</taxon>
        <taxon>Dikarya</taxon>
        <taxon>Basidiomycota</taxon>
        <taxon>Ustilaginomycotina</taxon>
        <taxon>Ustilaginomycetes</taxon>
        <taxon>Ustilaginales</taxon>
        <taxon>Ustilaginaceae</taxon>
        <taxon>Ustilago</taxon>
    </lineage>
</organism>
<evidence type="ECO:0000313" key="8">
    <source>
        <dbReference type="Proteomes" id="UP000324022"/>
    </source>
</evidence>
<feature type="compositionally biased region" description="Pro residues" evidence="5">
    <location>
        <begin position="255"/>
        <end position="265"/>
    </location>
</feature>
<dbReference type="InterPro" id="IPR001841">
    <property type="entry name" value="Znf_RING"/>
</dbReference>
<name>A0A5C3DPS6_9BASI</name>
<feature type="compositionally biased region" description="Low complexity" evidence="5">
    <location>
        <begin position="146"/>
        <end position="156"/>
    </location>
</feature>
<feature type="region of interest" description="Disordered" evidence="5">
    <location>
        <begin position="1"/>
        <end position="265"/>
    </location>
</feature>
<dbReference type="InterPro" id="IPR018957">
    <property type="entry name" value="Znf_C3HC4_RING-type"/>
</dbReference>
<feature type="compositionally biased region" description="Polar residues" evidence="5">
    <location>
        <begin position="512"/>
        <end position="532"/>
    </location>
</feature>
<dbReference type="InterPro" id="IPR017907">
    <property type="entry name" value="Znf_RING_CS"/>
</dbReference>
<keyword evidence="1" id="KW-0479">Metal-binding</keyword>
<gene>
    <name evidence="7" type="ORF">UTRI_00590_B</name>
</gene>
<dbReference type="PANTHER" id="PTHR47094:SF1">
    <property type="entry name" value="RING-TYPE E3 UBIQUITIN TRANSFERASE"/>
    <property type="match status" value="1"/>
</dbReference>
<evidence type="ECO:0000256" key="2">
    <source>
        <dbReference type="ARBA" id="ARBA00022771"/>
    </source>
</evidence>
<dbReference type="PANTHER" id="PTHR47094">
    <property type="entry name" value="ELFLESS, ISOFORM B"/>
    <property type="match status" value="1"/>
</dbReference>
<proteinExistence type="predicted"/>
<evidence type="ECO:0000256" key="5">
    <source>
        <dbReference type="SAM" id="MobiDB-lite"/>
    </source>
</evidence>
<dbReference type="SUPFAM" id="SSF57850">
    <property type="entry name" value="RING/U-box"/>
    <property type="match status" value="1"/>
</dbReference>
<feature type="domain" description="RING-type" evidence="6">
    <location>
        <begin position="275"/>
        <end position="299"/>
    </location>
</feature>
<keyword evidence="3" id="KW-0862">Zinc</keyword>
<keyword evidence="8" id="KW-1185">Reference proteome</keyword>
<dbReference type="Pfam" id="PF00097">
    <property type="entry name" value="zf-C3HC4"/>
    <property type="match status" value="1"/>
</dbReference>
<feature type="compositionally biased region" description="Basic and acidic residues" evidence="5">
    <location>
        <begin position="235"/>
        <end position="245"/>
    </location>
</feature>
<feature type="region of interest" description="Disordered" evidence="5">
    <location>
        <begin position="415"/>
        <end position="532"/>
    </location>
</feature>
<dbReference type="InterPro" id="IPR049627">
    <property type="entry name" value="SLX8"/>
</dbReference>
<dbReference type="InterPro" id="IPR013083">
    <property type="entry name" value="Znf_RING/FYVE/PHD"/>
</dbReference>
<dbReference type="GO" id="GO:0006511">
    <property type="term" value="P:ubiquitin-dependent protein catabolic process"/>
    <property type="evidence" value="ECO:0007669"/>
    <property type="project" value="TreeGrafter"/>
</dbReference>
<dbReference type="SMART" id="SM00184">
    <property type="entry name" value="RING"/>
    <property type="match status" value="1"/>
</dbReference>
<feature type="compositionally biased region" description="Polar residues" evidence="5">
    <location>
        <begin position="1"/>
        <end position="11"/>
    </location>
</feature>
<dbReference type="CDD" id="cd16449">
    <property type="entry name" value="RING-HC"/>
    <property type="match status" value="1"/>
</dbReference>
<dbReference type="OrthoDB" id="6270329at2759"/>
<sequence length="532" mass="55824">MPHSTSTSGSTELEPPLPRPTVVAGSRPSSRASSIARSAYSSVSASRSASPAQHPSRITRDRSVGSASGSTLGSARSRSSEAGPSSSSIRSQSRPLESSSSRTAANTRNVVEISSDSSDDDDDVVPVGPDPVHRPRSSDFEVSSIRRAAPAAPLLRSDLFSPPPPIGSPAEPLFFDRSQEGRTVGVSVDPSTGDFLTQPMPIVRPQSSTSHSDPDGSFTIISAQVAPQPRPPPPRSEHPITDQRLRSTNLAMPTRSPPRSKPPPIEHPLLSTYTCPICFDAPKNLSVTPCGHFFCGECLFQALKTQAVQRGAMEEEESLFSFNLFSPFAPAGTFGAGRGAGGTTGRENAGSDGGRGEAAFGAGRGRGGGARGSASAGGRGRNKPDPLAGQCPVCRAKIKGAFNGREKNGIAGLRLTIGKPIDDPRQENGQMKIDPKEHESGSVHSNDTDDDDEVTLPTSKPERADTSNEAGLLKAEEAAEQTLPDVSPKAARGKRRSSSKGSGSPLRRSPRTQAQVNKRQRQSSDSSATQTE</sequence>
<dbReference type="GO" id="GO:0061630">
    <property type="term" value="F:ubiquitin protein ligase activity"/>
    <property type="evidence" value="ECO:0007669"/>
    <property type="project" value="InterPro"/>
</dbReference>
<dbReference type="Proteomes" id="UP000324022">
    <property type="component" value="Unassembled WGS sequence"/>
</dbReference>
<dbReference type="PROSITE" id="PS00518">
    <property type="entry name" value="ZF_RING_1"/>
    <property type="match status" value="1"/>
</dbReference>
<dbReference type="AlphaFoldDB" id="A0A5C3DPS6"/>
<dbReference type="Gene3D" id="3.30.40.10">
    <property type="entry name" value="Zinc/RING finger domain, C3HC4 (zinc finger)"/>
    <property type="match status" value="1"/>
</dbReference>
<feature type="compositionally biased region" description="Low complexity" evidence="5">
    <location>
        <begin position="24"/>
        <end position="52"/>
    </location>
</feature>
<dbReference type="UniPathway" id="UPA00143"/>
<dbReference type="PROSITE" id="PS50089">
    <property type="entry name" value="ZF_RING_2"/>
    <property type="match status" value="1"/>
</dbReference>
<evidence type="ECO:0000256" key="1">
    <source>
        <dbReference type="ARBA" id="ARBA00022723"/>
    </source>
</evidence>
<evidence type="ECO:0000256" key="3">
    <source>
        <dbReference type="ARBA" id="ARBA00022833"/>
    </source>
</evidence>
<feature type="region of interest" description="Disordered" evidence="5">
    <location>
        <begin position="336"/>
        <end position="390"/>
    </location>
</feature>
<dbReference type="GO" id="GO:0032183">
    <property type="term" value="F:SUMO binding"/>
    <property type="evidence" value="ECO:0007669"/>
    <property type="project" value="TreeGrafter"/>
</dbReference>
<dbReference type="GO" id="GO:0008270">
    <property type="term" value="F:zinc ion binding"/>
    <property type="evidence" value="ECO:0007669"/>
    <property type="project" value="UniProtKB-KW"/>
</dbReference>
<evidence type="ECO:0000256" key="4">
    <source>
        <dbReference type="PROSITE-ProRule" id="PRU00175"/>
    </source>
</evidence>
<dbReference type="GO" id="GO:0140082">
    <property type="term" value="F:SUMO-ubiquitin ligase activity"/>
    <property type="evidence" value="ECO:0007669"/>
    <property type="project" value="TreeGrafter"/>
</dbReference>
<keyword evidence="2 4" id="KW-0863">Zinc-finger</keyword>
<dbReference type="GO" id="GO:0033768">
    <property type="term" value="C:SUMO-targeted ubiquitin ligase complex"/>
    <property type="evidence" value="ECO:0007669"/>
    <property type="project" value="TreeGrafter"/>
</dbReference>
<feature type="compositionally biased region" description="Low complexity" evidence="5">
    <location>
        <begin position="73"/>
        <end position="102"/>
    </location>
</feature>
<reference evidence="7 8" key="1">
    <citation type="submission" date="2018-03" db="EMBL/GenBank/DDBJ databases">
        <authorList>
            <person name="Guldener U."/>
        </authorList>
    </citation>
    <scope>NUCLEOTIDE SEQUENCE [LARGE SCALE GENOMIC DNA]</scope>
    <source>
        <strain evidence="7 8">NBRC100155</strain>
    </source>
</reference>